<gene>
    <name evidence="1" type="ORF">H6P81_015821</name>
</gene>
<keyword evidence="2" id="KW-1185">Reference proteome</keyword>
<organism evidence="1 2">
    <name type="scientific">Aristolochia fimbriata</name>
    <name type="common">White veined hardy Dutchman's pipe vine</name>
    <dbReference type="NCBI Taxonomy" id="158543"/>
    <lineage>
        <taxon>Eukaryota</taxon>
        <taxon>Viridiplantae</taxon>
        <taxon>Streptophyta</taxon>
        <taxon>Embryophyta</taxon>
        <taxon>Tracheophyta</taxon>
        <taxon>Spermatophyta</taxon>
        <taxon>Magnoliopsida</taxon>
        <taxon>Magnoliidae</taxon>
        <taxon>Piperales</taxon>
        <taxon>Aristolochiaceae</taxon>
        <taxon>Aristolochia</taxon>
    </lineage>
</organism>
<protein>
    <submittedName>
        <fullName evidence="1">Uncharacterized protein</fullName>
    </submittedName>
</protein>
<proteinExistence type="predicted"/>
<comment type="caution">
    <text evidence="1">The sequence shown here is derived from an EMBL/GenBank/DDBJ whole genome shotgun (WGS) entry which is preliminary data.</text>
</comment>
<name>A0AAV7E9M9_ARIFI</name>
<dbReference type="AlphaFoldDB" id="A0AAV7E9M9"/>
<reference evidence="1 2" key="1">
    <citation type="submission" date="2021-07" db="EMBL/GenBank/DDBJ databases">
        <title>The Aristolochia fimbriata genome: insights into angiosperm evolution, floral development and chemical biosynthesis.</title>
        <authorList>
            <person name="Jiao Y."/>
        </authorList>
    </citation>
    <scope>NUCLEOTIDE SEQUENCE [LARGE SCALE GENOMIC DNA]</scope>
    <source>
        <strain evidence="1">IBCAS-2021</strain>
        <tissue evidence="1">Leaf</tissue>
    </source>
</reference>
<dbReference type="Proteomes" id="UP000825729">
    <property type="component" value="Unassembled WGS sequence"/>
</dbReference>
<sequence length="159" mass="17583">MFVGSAAESSVLPQEESLLPENQIVIVPTDNDCPQFVSSPLHDISDSSLASSIALLALGVTSSLDTLANAAEDVPIEPNVLDDVDGNGSNTNYFVRTDEILLSSLKRKKSYRPCKPTPSTKKPRRLLRNQSPLRGKLLLLQMVLQVDFIHKYQNRFFDL</sequence>
<evidence type="ECO:0000313" key="2">
    <source>
        <dbReference type="Proteomes" id="UP000825729"/>
    </source>
</evidence>
<evidence type="ECO:0000313" key="1">
    <source>
        <dbReference type="EMBL" id="KAG9444481.1"/>
    </source>
</evidence>
<accession>A0AAV7E9M9</accession>
<dbReference type="EMBL" id="JAINDJ010000006">
    <property type="protein sequence ID" value="KAG9444481.1"/>
    <property type="molecule type" value="Genomic_DNA"/>
</dbReference>